<reference evidence="2 3" key="1">
    <citation type="submission" date="2009-01" db="EMBL/GenBank/DDBJ databases">
        <authorList>
            <person name="Fulton L."/>
            <person name="Clifton S."/>
            <person name="Fulton B."/>
            <person name="Xu J."/>
            <person name="Minx P."/>
            <person name="Pepin K.H."/>
            <person name="Johnson M."/>
            <person name="Bhonagiri V."/>
            <person name="Nash W.E."/>
            <person name="Mardis E.R."/>
            <person name="Wilson R.K."/>
        </authorList>
    </citation>
    <scope>NUCLEOTIDE SEQUENCE [LARGE SCALE GENOMIC DNA]</scope>
    <source>
        <strain evidence="2 3">DSM 5476</strain>
    </source>
</reference>
<dbReference type="HOGENOM" id="CLU_3006140_0_0_9"/>
<name>C0EFH9_9FIRM</name>
<reference evidence="2 3" key="2">
    <citation type="submission" date="2009-02" db="EMBL/GenBank/DDBJ databases">
        <title>Draft genome sequence of Clostridium methylpentosum (DSM 5476).</title>
        <authorList>
            <person name="Sudarsanam P."/>
            <person name="Ley R."/>
            <person name="Guruge J."/>
            <person name="Turnbaugh P.J."/>
            <person name="Mahowald M."/>
            <person name="Liep D."/>
            <person name="Gordon J."/>
        </authorList>
    </citation>
    <scope>NUCLEOTIDE SEQUENCE [LARGE SCALE GENOMIC DNA]</scope>
    <source>
        <strain evidence="2 3">DSM 5476</strain>
    </source>
</reference>
<dbReference type="Proteomes" id="UP000003340">
    <property type="component" value="Unassembled WGS sequence"/>
</dbReference>
<keyword evidence="3" id="KW-1185">Reference proteome</keyword>
<protein>
    <submittedName>
        <fullName evidence="2">Uncharacterized protein</fullName>
    </submittedName>
</protein>
<dbReference type="EMBL" id="ACEC01000091">
    <property type="protein sequence ID" value="EEG29788.1"/>
    <property type="molecule type" value="Genomic_DNA"/>
</dbReference>
<dbReference type="STRING" id="537013.CLOSTMETH_02621"/>
<evidence type="ECO:0000256" key="1">
    <source>
        <dbReference type="SAM" id="Phobius"/>
    </source>
</evidence>
<dbReference type="AlphaFoldDB" id="C0EFH9"/>
<sequence>MFTFYIIRLSSRQKRHIVLQEKWDSLLFLLFVQIIICIFRDIFYFLDILFYSPQKP</sequence>
<evidence type="ECO:0000313" key="2">
    <source>
        <dbReference type="EMBL" id="EEG29788.1"/>
    </source>
</evidence>
<proteinExistence type="predicted"/>
<feature type="transmembrane region" description="Helical" evidence="1">
    <location>
        <begin position="26"/>
        <end position="46"/>
    </location>
</feature>
<comment type="caution">
    <text evidence="2">The sequence shown here is derived from an EMBL/GenBank/DDBJ whole genome shotgun (WGS) entry which is preliminary data.</text>
</comment>
<keyword evidence="1" id="KW-1133">Transmembrane helix</keyword>
<keyword evidence="1" id="KW-0472">Membrane</keyword>
<accession>C0EFH9</accession>
<gene>
    <name evidence="2" type="ORF">CLOSTMETH_02621</name>
</gene>
<evidence type="ECO:0000313" key="3">
    <source>
        <dbReference type="Proteomes" id="UP000003340"/>
    </source>
</evidence>
<keyword evidence="1" id="KW-0812">Transmembrane</keyword>
<organism evidence="2 3">
    <name type="scientific">[Clostridium] methylpentosum DSM 5476</name>
    <dbReference type="NCBI Taxonomy" id="537013"/>
    <lineage>
        <taxon>Bacteria</taxon>
        <taxon>Bacillati</taxon>
        <taxon>Bacillota</taxon>
        <taxon>Clostridia</taxon>
        <taxon>Eubacteriales</taxon>
        <taxon>Oscillospiraceae</taxon>
        <taxon>Oscillospiraceae incertae sedis</taxon>
    </lineage>
</organism>